<evidence type="ECO:0000259" key="5">
    <source>
        <dbReference type="Pfam" id="PF01979"/>
    </source>
</evidence>
<dbReference type="PANTHER" id="PTHR36842">
    <property type="entry name" value="PROTEIN TOLB HOMOLOG"/>
    <property type="match status" value="1"/>
</dbReference>
<sequence>MKKSIHLNKGGWKKNLLLLCSLGLLLEPTMAQDTAKPKKDKDKKEEQKDLPLEGARKISINTSEGSWLSLDVSPDGKQIIFDMLGDLYLLPITGGKATQLTDGMAFDTQARFSPDGKSIVFMSDRDGSDNVWTMELATKKPKQISKSKNENFFSAEWTPDGEYLVASKGRRNLKLHLYHKDGGTGIQLINKPETMKTVEPAFGKDSRYIWFSQRNGAWNYNAQLPQYQLATFDRQTGEIDSKSSRYGSAFTPTLSPDGTWLVYGTRHNNHTGLVAQNLKTGEEKWLAYPVQRDEQESIAPLGVLPAMSFTPDSKELIASYGGKIHRIPVAGGPALEIPFQVSTEIAVGPQLDFKYPIKDDKMMTVTQLRDAAVSPDGKRVAFTALDRLYVMDFPNGTPKRLTDQEFTQAQPTWSPDGKTIAYVTWHEKTGGAIYKTNANGKGKPTKLTQENAVFQEPVFTPNGDRIVFAKGSSQSYREDPGPGAFDSRQTINWIPAKGGQSTFVANAGVGANPHFVKGDDRIYLFNNADGLISIRWDGSDKKSYLKVKGITTFGTVAGDGVMEEMCHMLHQNEREPQQKPSEATTIIKAPVGDKALALINNEIYVVTIPVVGGETPTISVADVASSQFPSWKLTEIGGQFPSWSADGKTVYWTIGHGFFSYNLDEARAKKEEMDLAAEKKKEAKTEVKTDSANAEKEAIVIEGYKPKETKIAIQVPRDIPQGIVLLQGARIITMNGSEVIENGDILVENNRIKAVGKSGSLTVPQGAKIVDVKGKTITPGFVDTHSHMWPRWGVHTNQVWMYAANLAYGVTTTRDPQTGTTDVLTYSDLVDAGKMIGPRVYSTGPGVGFWSYNLKSLEQTKNVLRQYSEYYNTKTIKMYLVGNRQHRQWIIMAAKEQGLLPTTEGGLDFKLNMTQAIDGYPGHEHSFPIYPLYKDVVDFVAKTKMAYTPTLLVSYGGPWAENYYYATEDVVGDKKLNYFTPKAELDSKARRRAGWFTKDEHIFSRHAEFVNDLVKEGGLAGVGSHGQLQGLGYHWELWSVQSGGMSNHDALKVATILGAKSLGLDGDIGSIENGKLADLVIMDNNPLENIRNTNTIKYVMRNGRLFDANTMDELAPTARKAPDFDWHSAMPVGVPGIKQ</sequence>
<dbReference type="SUPFAM" id="SSF51556">
    <property type="entry name" value="Metallo-dependent hydrolases"/>
    <property type="match status" value="1"/>
</dbReference>
<dbReference type="PANTHER" id="PTHR36842:SF1">
    <property type="entry name" value="PROTEIN TOLB"/>
    <property type="match status" value="1"/>
</dbReference>
<evidence type="ECO:0000256" key="1">
    <source>
        <dbReference type="ARBA" id="ARBA00009820"/>
    </source>
</evidence>
<dbReference type="SUPFAM" id="SSF82171">
    <property type="entry name" value="DPP6 N-terminal domain-like"/>
    <property type="match status" value="1"/>
</dbReference>
<comment type="similarity">
    <text evidence="1">Belongs to the TolB family.</text>
</comment>
<keyword evidence="2" id="KW-0175">Coiled coil</keyword>
<evidence type="ECO:0000256" key="4">
    <source>
        <dbReference type="SAM" id="SignalP"/>
    </source>
</evidence>
<feature type="domain" description="Amidohydrolase-related" evidence="5">
    <location>
        <begin position="776"/>
        <end position="1105"/>
    </location>
</feature>
<keyword evidence="4" id="KW-0732">Signal</keyword>
<feature type="chain" id="PRO_5045256471" evidence="4">
    <location>
        <begin position="32"/>
        <end position="1139"/>
    </location>
</feature>
<dbReference type="InterPro" id="IPR011059">
    <property type="entry name" value="Metal-dep_hydrolase_composite"/>
</dbReference>
<dbReference type="Pfam" id="PF07676">
    <property type="entry name" value="PD40"/>
    <property type="match status" value="3"/>
</dbReference>
<evidence type="ECO:0000313" key="7">
    <source>
        <dbReference type="Proteomes" id="UP001476807"/>
    </source>
</evidence>
<dbReference type="Pfam" id="PF01979">
    <property type="entry name" value="Amidohydro_1"/>
    <property type="match status" value="1"/>
</dbReference>
<dbReference type="InterPro" id="IPR011659">
    <property type="entry name" value="WD40"/>
</dbReference>
<evidence type="ECO:0000256" key="3">
    <source>
        <dbReference type="SAM" id="MobiDB-lite"/>
    </source>
</evidence>
<keyword evidence="7" id="KW-1185">Reference proteome</keyword>
<dbReference type="InterPro" id="IPR032466">
    <property type="entry name" value="Metal_Hydrolase"/>
</dbReference>
<dbReference type="SUPFAM" id="SSF51338">
    <property type="entry name" value="Composite domain of metallo-dependent hydrolases"/>
    <property type="match status" value="1"/>
</dbReference>
<dbReference type="Gene3D" id="2.30.40.10">
    <property type="entry name" value="Urease, subunit C, domain 1"/>
    <property type="match status" value="2"/>
</dbReference>
<feature type="signal peptide" evidence="4">
    <location>
        <begin position="1"/>
        <end position="31"/>
    </location>
</feature>
<dbReference type="InterPro" id="IPR006680">
    <property type="entry name" value="Amidohydro-rel"/>
</dbReference>
<reference evidence="6 7" key="1">
    <citation type="submission" date="2024-06" db="EMBL/GenBank/DDBJ databases">
        <title>Pontibacter populi HYL7-15.</title>
        <authorList>
            <person name="Kim M.K."/>
        </authorList>
    </citation>
    <scope>NUCLEOTIDE SEQUENCE [LARGE SCALE GENOMIC DNA]</scope>
    <source>
        <strain evidence="6 7">HYL7-15</strain>
    </source>
</reference>
<dbReference type="Gene3D" id="2.120.10.30">
    <property type="entry name" value="TolB, C-terminal domain"/>
    <property type="match status" value="3"/>
</dbReference>
<name>A0ABV1RTV4_9BACT</name>
<accession>A0ABV1RTV4</accession>
<dbReference type="Gene3D" id="3.20.20.140">
    <property type="entry name" value="Metal-dependent hydrolases"/>
    <property type="match status" value="2"/>
</dbReference>
<evidence type="ECO:0000313" key="6">
    <source>
        <dbReference type="EMBL" id="MER2997850.1"/>
    </source>
</evidence>
<dbReference type="RefSeq" id="WP_350412273.1">
    <property type="nucleotide sequence ID" value="NZ_JBEOKT010000007.1"/>
</dbReference>
<evidence type="ECO:0000256" key="2">
    <source>
        <dbReference type="SAM" id="Coils"/>
    </source>
</evidence>
<organism evidence="6 7">
    <name type="scientific">Pontibacter populi</name>
    <dbReference type="NCBI Taxonomy" id="890055"/>
    <lineage>
        <taxon>Bacteria</taxon>
        <taxon>Pseudomonadati</taxon>
        <taxon>Bacteroidota</taxon>
        <taxon>Cytophagia</taxon>
        <taxon>Cytophagales</taxon>
        <taxon>Hymenobacteraceae</taxon>
        <taxon>Pontibacter</taxon>
    </lineage>
</organism>
<feature type="coiled-coil region" evidence="2">
    <location>
        <begin position="663"/>
        <end position="697"/>
    </location>
</feature>
<dbReference type="Proteomes" id="UP001476807">
    <property type="component" value="Unassembled WGS sequence"/>
</dbReference>
<feature type="region of interest" description="Disordered" evidence="3">
    <location>
        <begin position="32"/>
        <end position="55"/>
    </location>
</feature>
<proteinExistence type="inferred from homology"/>
<dbReference type="Pfam" id="PF26549">
    <property type="entry name" value="Tricorn_N"/>
    <property type="match status" value="1"/>
</dbReference>
<feature type="compositionally biased region" description="Basic and acidic residues" evidence="3">
    <location>
        <begin position="35"/>
        <end position="55"/>
    </location>
</feature>
<gene>
    <name evidence="6" type="ORF">ABS362_09840</name>
</gene>
<dbReference type="EMBL" id="JBEOKT010000007">
    <property type="protein sequence ID" value="MER2997850.1"/>
    <property type="molecule type" value="Genomic_DNA"/>
</dbReference>
<dbReference type="InterPro" id="IPR011042">
    <property type="entry name" value="6-blade_b-propeller_TolB-like"/>
</dbReference>
<comment type="caution">
    <text evidence="6">The sequence shown here is derived from an EMBL/GenBank/DDBJ whole genome shotgun (WGS) entry which is preliminary data.</text>
</comment>
<protein>
    <submittedName>
        <fullName evidence="6">Amidohydrolase family protein</fullName>
    </submittedName>
</protein>